<dbReference type="CDD" id="cd14499">
    <property type="entry name" value="CDC14_C"/>
    <property type="match status" value="1"/>
</dbReference>
<keyword evidence="4" id="KW-0904">Protein phosphatase</keyword>
<feature type="compositionally biased region" description="Polar residues" evidence="5">
    <location>
        <begin position="763"/>
        <end position="774"/>
    </location>
</feature>
<feature type="region of interest" description="Disordered" evidence="5">
    <location>
        <begin position="585"/>
        <end position="604"/>
    </location>
</feature>
<organism evidence="8 9">
    <name type="scientific">Polypedilum vanderplanki</name>
    <name type="common">Sleeping chironomid midge</name>
    <dbReference type="NCBI Taxonomy" id="319348"/>
    <lineage>
        <taxon>Eukaryota</taxon>
        <taxon>Metazoa</taxon>
        <taxon>Ecdysozoa</taxon>
        <taxon>Arthropoda</taxon>
        <taxon>Hexapoda</taxon>
        <taxon>Insecta</taxon>
        <taxon>Pterygota</taxon>
        <taxon>Neoptera</taxon>
        <taxon>Endopterygota</taxon>
        <taxon>Diptera</taxon>
        <taxon>Nematocera</taxon>
        <taxon>Chironomoidea</taxon>
        <taxon>Chironomidae</taxon>
        <taxon>Chironominae</taxon>
        <taxon>Polypedilum</taxon>
        <taxon>Polypedilum</taxon>
    </lineage>
</organism>
<keyword evidence="9" id="KW-1185">Reference proteome</keyword>
<feature type="domain" description="Tyrosine specific protein phosphatases" evidence="7">
    <location>
        <begin position="263"/>
        <end position="325"/>
    </location>
</feature>
<dbReference type="EC" id="3.1.3.48" evidence="2"/>
<keyword evidence="3" id="KW-0378">Hydrolase</keyword>
<evidence type="ECO:0000259" key="7">
    <source>
        <dbReference type="PROSITE" id="PS50056"/>
    </source>
</evidence>
<dbReference type="PROSITE" id="PS50054">
    <property type="entry name" value="TYR_PHOSPHATASE_DUAL"/>
    <property type="match status" value="1"/>
</dbReference>
<feature type="domain" description="Tyrosine-protein phosphatase" evidence="6">
    <location>
        <begin position="179"/>
        <end position="337"/>
    </location>
</feature>
<sequence>MESNKHMYSYIEIIPNLLVFVTFKRDLKPLSNKHRTYIRVDNFLHYEGFYNDFGPYNICNLYHYCKYLNMELEAARKANRLVIQYTWMDKEKRLNSAYAIGSYAIIYLNKTADDVYKLLTNNETQTYTKFNDASAVLSEYKLTLLDCLRAIEKAYKFGFFNFDDFNYLEYEHYEIVESGDLNWIVPNKFIAFCGPHLLSGTDNKGYTHHAPDKYFEYFHKNNVKTIIRLNYKFYEASSFTDAGFKHYDLIFRDGSTPSDTIMNQFLDICEKTDGAIAVHCKAGLGRTGSLIGTYIMKHYRFTAMEAIAWIRLCRPGSVIGHQQQWIEEKQLPMWIQGEAYRRDNKIKSMKIHELGIYSYKNKSCLDEDLLESKMIQTVDDIDGDVDETEDDDTTTENVDEIIGEIQEKNIKKRSRSVTGISEKVDTMKLHDDANGNVMQESKTNDKNGNIITPSTSAITTSTTTKATRKISTLIRKITPGTTNTLPAKLPSAIDSSEQFTQGDELNQIKFRRAANHHRSLTASSTQTDSLLVKPRSYHNRAKSQSSTRTLDHEGANPTNIAKPITRGGSGNARFAYVVVRTTMGNNTTSSSTSPVRTDPLSHIPTITSSNKQLIKSKQSKDDVTKRASVRRATLGRSKLSRSPVKPLTCTLSTVSSTNQTITTTIANSQSIETHPVILVNEDIIGPVTRSRLCKLCPSLDDTSLETLQKRGKRSLSNSRFYEKKNCRNKKQILTPVITGTSLTRKLRKEASLDSALADVATSNKDANDNTSLSEAPSPMKEAPKSRLKKPSIRSSSSSQKILAVTNTVTTTSAN</sequence>
<protein>
    <recommendedName>
        <fullName evidence="2">protein-tyrosine-phosphatase</fullName>
        <ecNumber evidence="2">3.1.3.48</ecNumber>
    </recommendedName>
</protein>
<dbReference type="InterPro" id="IPR016130">
    <property type="entry name" value="Tyr_Pase_AS"/>
</dbReference>
<dbReference type="InterPro" id="IPR003595">
    <property type="entry name" value="Tyr_Pase_cat"/>
</dbReference>
<feature type="region of interest" description="Disordered" evidence="5">
    <location>
        <begin position="538"/>
        <end position="567"/>
    </location>
</feature>
<reference evidence="8" key="1">
    <citation type="submission" date="2021-03" db="EMBL/GenBank/DDBJ databases">
        <title>Chromosome level genome of the anhydrobiotic midge Polypedilum vanderplanki.</title>
        <authorList>
            <person name="Yoshida Y."/>
            <person name="Kikawada T."/>
            <person name="Gusev O."/>
        </authorList>
    </citation>
    <scope>NUCLEOTIDE SEQUENCE</scope>
    <source>
        <strain evidence="8">NIAS01</strain>
        <tissue evidence="8">Whole body or cell culture</tissue>
    </source>
</reference>
<dbReference type="SMART" id="SM00195">
    <property type="entry name" value="DSPc"/>
    <property type="match status" value="1"/>
</dbReference>
<dbReference type="AlphaFoldDB" id="A0A9J6CHJ5"/>
<comment type="caution">
    <text evidence="8">The sequence shown here is derived from an EMBL/GenBank/DDBJ whole genome shotgun (WGS) entry which is preliminary data.</text>
</comment>
<dbReference type="PANTHER" id="PTHR23339">
    <property type="entry name" value="TYROSINE SPECIFIC PROTEIN PHOSPHATASE AND DUAL SPECIFICITY PROTEIN PHOSPHATASE"/>
    <property type="match status" value="1"/>
</dbReference>
<feature type="compositionally biased region" description="Low complexity" evidence="5">
    <location>
        <begin position="792"/>
        <end position="814"/>
    </location>
</feature>
<evidence type="ECO:0000256" key="2">
    <source>
        <dbReference type="ARBA" id="ARBA00013064"/>
    </source>
</evidence>
<dbReference type="InterPro" id="IPR044506">
    <property type="entry name" value="CDC14_C"/>
</dbReference>
<name>A0A9J6CHJ5_POLVA</name>
<dbReference type="OrthoDB" id="266663at2759"/>
<evidence type="ECO:0000259" key="6">
    <source>
        <dbReference type="PROSITE" id="PS50054"/>
    </source>
</evidence>
<dbReference type="PROSITE" id="PS50056">
    <property type="entry name" value="TYR_PHOSPHATASE_2"/>
    <property type="match status" value="1"/>
</dbReference>
<evidence type="ECO:0000256" key="1">
    <source>
        <dbReference type="ARBA" id="ARBA00007315"/>
    </source>
</evidence>
<dbReference type="Proteomes" id="UP001107558">
    <property type="component" value="Chromosome 1"/>
</dbReference>
<feature type="region of interest" description="Disordered" evidence="5">
    <location>
        <begin position="763"/>
        <end position="814"/>
    </location>
</feature>
<evidence type="ECO:0000313" key="9">
    <source>
        <dbReference type="Proteomes" id="UP001107558"/>
    </source>
</evidence>
<dbReference type="PROSITE" id="PS00383">
    <property type="entry name" value="TYR_PHOSPHATASE_1"/>
    <property type="match status" value="1"/>
</dbReference>
<proteinExistence type="inferred from homology"/>
<dbReference type="SUPFAM" id="SSF52799">
    <property type="entry name" value="(Phosphotyrosine protein) phosphatases II"/>
    <property type="match status" value="2"/>
</dbReference>
<dbReference type="InterPro" id="IPR020422">
    <property type="entry name" value="TYR_PHOSPHATASE_DUAL_dom"/>
</dbReference>
<dbReference type="SMART" id="SM00404">
    <property type="entry name" value="PTPc_motif"/>
    <property type="match status" value="1"/>
</dbReference>
<comment type="similarity">
    <text evidence="1">Belongs to the protein-tyrosine phosphatase family. Non-receptor class CDC14 subfamily.</text>
</comment>
<dbReference type="InterPro" id="IPR000387">
    <property type="entry name" value="Tyr_Pase_dom"/>
</dbReference>
<dbReference type="Gene3D" id="3.90.190.10">
    <property type="entry name" value="Protein tyrosine phosphatase superfamily"/>
    <property type="match status" value="2"/>
</dbReference>
<dbReference type="InterPro" id="IPR050561">
    <property type="entry name" value="PTP"/>
</dbReference>
<dbReference type="InterPro" id="IPR029021">
    <property type="entry name" value="Prot-tyrosine_phosphatase-like"/>
</dbReference>
<dbReference type="InterPro" id="IPR029260">
    <property type="entry name" value="DSPn"/>
</dbReference>
<gene>
    <name evidence="8" type="ORF">PVAND_010788</name>
</gene>
<evidence type="ECO:0000313" key="8">
    <source>
        <dbReference type="EMBL" id="KAG5681343.1"/>
    </source>
</evidence>
<dbReference type="EMBL" id="JADBJN010000001">
    <property type="protein sequence ID" value="KAG5681343.1"/>
    <property type="molecule type" value="Genomic_DNA"/>
</dbReference>
<dbReference type="Pfam" id="PF14671">
    <property type="entry name" value="DSPn"/>
    <property type="match status" value="1"/>
</dbReference>
<dbReference type="CDD" id="cd17657">
    <property type="entry name" value="CDC14_N"/>
    <property type="match status" value="1"/>
</dbReference>
<evidence type="ECO:0000256" key="3">
    <source>
        <dbReference type="ARBA" id="ARBA00022801"/>
    </source>
</evidence>
<dbReference type="FunFam" id="3.90.190.10:FF:000006">
    <property type="entry name" value="Dual specificity protein phosphatase CDC14B"/>
    <property type="match status" value="1"/>
</dbReference>
<dbReference type="Pfam" id="PF22785">
    <property type="entry name" value="Tc-R-P"/>
    <property type="match status" value="1"/>
</dbReference>
<evidence type="ECO:0000256" key="5">
    <source>
        <dbReference type="SAM" id="MobiDB-lite"/>
    </source>
</evidence>
<dbReference type="GO" id="GO:0004725">
    <property type="term" value="F:protein tyrosine phosphatase activity"/>
    <property type="evidence" value="ECO:0007669"/>
    <property type="project" value="UniProtKB-EC"/>
</dbReference>
<accession>A0A9J6CHJ5</accession>
<evidence type="ECO:0000256" key="4">
    <source>
        <dbReference type="ARBA" id="ARBA00022912"/>
    </source>
</evidence>